<proteinExistence type="inferred from homology"/>
<comment type="similarity">
    <text evidence="9">Belongs to the MntA antitoxin family.</text>
</comment>
<dbReference type="PANTHER" id="PTHR33571">
    <property type="entry name" value="SSL8005 PROTEIN"/>
    <property type="match status" value="1"/>
</dbReference>
<evidence type="ECO:0000256" key="1">
    <source>
        <dbReference type="ARBA" id="ARBA00001946"/>
    </source>
</evidence>
<gene>
    <name evidence="11" type="ORF">C882_4569</name>
</gene>
<dbReference type="OrthoDB" id="559450at2"/>
<keyword evidence="8" id="KW-0460">Magnesium</keyword>
<evidence type="ECO:0000256" key="5">
    <source>
        <dbReference type="ARBA" id="ARBA00022723"/>
    </source>
</evidence>
<evidence type="ECO:0000256" key="4">
    <source>
        <dbReference type="ARBA" id="ARBA00022695"/>
    </source>
</evidence>
<keyword evidence="7" id="KW-0067">ATP-binding</keyword>
<sequence length="126" mass="14593">MTELTVTVPRDRAGALKRYAARLRKSNPARREEVLWHLKRHLHELERFGIARLSLFGSVVRNAARRESDVDLLVEFQPGRPDGMLEFVELKHLLEGILQRPVDLVTPANLKPRIRERVLTESVRVL</sequence>
<dbReference type="GO" id="GO:0005524">
    <property type="term" value="F:ATP binding"/>
    <property type="evidence" value="ECO:0007669"/>
    <property type="project" value="UniProtKB-KW"/>
</dbReference>
<name>K9GZJ9_9PROT</name>
<feature type="domain" description="Polymerase nucleotidyl transferase" evidence="10">
    <location>
        <begin position="39"/>
        <end position="123"/>
    </location>
</feature>
<keyword evidence="3 11" id="KW-0808">Transferase</keyword>
<dbReference type="Proteomes" id="UP000009881">
    <property type="component" value="Unassembled WGS sequence"/>
</dbReference>
<evidence type="ECO:0000313" key="12">
    <source>
        <dbReference type="Proteomes" id="UP000009881"/>
    </source>
</evidence>
<keyword evidence="5" id="KW-0479">Metal-binding</keyword>
<dbReference type="EMBL" id="ANHY01000009">
    <property type="protein sequence ID" value="EKV30169.1"/>
    <property type="molecule type" value="Genomic_DNA"/>
</dbReference>
<dbReference type="PANTHER" id="PTHR33571:SF12">
    <property type="entry name" value="BSL3053 PROTEIN"/>
    <property type="match status" value="1"/>
</dbReference>
<dbReference type="InterPro" id="IPR052038">
    <property type="entry name" value="Type-VII_TA_antitoxin"/>
</dbReference>
<protein>
    <submittedName>
        <fullName evidence="11">Nucleotidyltransferase domain protein</fullName>
    </submittedName>
</protein>
<dbReference type="STRING" id="1238182.C882_4569"/>
<dbReference type="Pfam" id="PF01909">
    <property type="entry name" value="NTP_transf_2"/>
    <property type="match status" value="1"/>
</dbReference>
<comment type="cofactor">
    <cofactor evidence="1">
        <name>Mg(2+)</name>
        <dbReference type="ChEBI" id="CHEBI:18420"/>
    </cofactor>
</comment>
<dbReference type="PATRIC" id="fig|1238182.3.peg.2233"/>
<evidence type="ECO:0000256" key="6">
    <source>
        <dbReference type="ARBA" id="ARBA00022741"/>
    </source>
</evidence>
<comment type="caution">
    <text evidence="11">The sequence shown here is derived from an EMBL/GenBank/DDBJ whole genome shotgun (WGS) entry which is preliminary data.</text>
</comment>
<evidence type="ECO:0000256" key="2">
    <source>
        <dbReference type="ARBA" id="ARBA00022649"/>
    </source>
</evidence>
<dbReference type="InterPro" id="IPR043519">
    <property type="entry name" value="NT_sf"/>
</dbReference>
<organism evidence="11 12">
    <name type="scientific">Caenispirillum salinarum AK4</name>
    <dbReference type="NCBI Taxonomy" id="1238182"/>
    <lineage>
        <taxon>Bacteria</taxon>
        <taxon>Pseudomonadati</taxon>
        <taxon>Pseudomonadota</taxon>
        <taxon>Alphaproteobacteria</taxon>
        <taxon>Rhodospirillales</taxon>
        <taxon>Novispirillaceae</taxon>
        <taxon>Caenispirillum</taxon>
    </lineage>
</organism>
<reference evidence="11 12" key="1">
    <citation type="journal article" date="2013" name="Genome Announc.">
        <title>Draft Genome Sequence of an Alphaproteobacterium, Caenispirillum salinarum AK4(T), Isolated from a Solar Saltern.</title>
        <authorList>
            <person name="Khatri I."/>
            <person name="Singh A."/>
            <person name="Korpole S."/>
            <person name="Pinnaka A.K."/>
            <person name="Subramanian S."/>
        </authorList>
    </citation>
    <scope>NUCLEOTIDE SEQUENCE [LARGE SCALE GENOMIC DNA]</scope>
    <source>
        <strain evidence="11 12">AK4</strain>
    </source>
</reference>
<evidence type="ECO:0000256" key="8">
    <source>
        <dbReference type="ARBA" id="ARBA00022842"/>
    </source>
</evidence>
<evidence type="ECO:0000256" key="7">
    <source>
        <dbReference type="ARBA" id="ARBA00022840"/>
    </source>
</evidence>
<evidence type="ECO:0000256" key="3">
    <source>
        <dbReference type="ARBA" id="ARBA00022679"/>
    </source>
</evidence>
<dbReference type="AlphaFoldDB" id="K9GZJ9"/>
<dbReference type="GO" id="GO:0046872">
    <property type="term" value="F:metal ion binding"/>
    <property type="evidence" value="ECO:0007669"/>
    <property type="project" value="UniProtKB-KW"/>
</dbReference>
<evidence type="ECO:0000259" key="10">
    <source>
        <dbReference type="Pfam" id="PF01909"/>
    </source>
</evidence>
<dbReference type="GO" id="GO:0016779">
    <property type="term" value="F:nucleotidyltransferase activity"/>
    <property type="evidence" value="ECO:0007669"/>
    <property type="project" value="UniProtKB-KW"/>
</dbReference>
<keyword evidence="4" id="KW-0548">Nucleotidyltransferase</keyword>
<dbReference type="eggNOG" id="COG1669">
    <property type="taxonomic scope" value="Bacteria"/>
</dbReference>
<keyword evidence="12" id="KW-1185">Reference proteome</keyword>
<accession>K9GZJ9</accession>
<keyword evidence="2" id="KW-1277">Toxin-antitoxin system</keyword>
<dbReference type="CDD" id="cd05403">
    <property type="entry name" value="NT_KNTase_like"/>
    <property type="match status" value="1"/>
</dbReference>
<dbReference type="InterPro" id="IPR002934">
    <property type="entry name" value="Polymerase_NTP_transf_dom"/>
</dbReference>
<evidence type="ECO:0000313" key="11">
    <source>
        <dbReference type="EMBL" id="EKV30169.1"/>
    </source>
</evidence>
<evidence type="ECO:0000256" key="9">
    <source>
        <dbReference type="ARBA" id="ARBA00038276"/>
    </source>
</evidence>
<dbReference type="Gene3D" id="3.30.460.10">
    <property type="entry name" value="Beta Polymerase, domain 2"/>
    <property type="match status" value="1"/>
</dbReference>
<dbReference type="SUPFAM" id="SSF81301">
    <property type="entry name" value="Nucleotidyltransferase"/>
    <property type="match status" value="1"/>
</dbReference>
<keyword evidence="6" id="KW-0547">Nucleotide-binding</keyword>